<accession>A0A8S3AFU0</accession>
<dbReference type="AlphaFoldDB" id="A0A8S3AFU0"/>
<evidence type="ECO:0000313" key="3">
    <source>
        <dbReference type="EMBL" id="CAF4679333.1"/>
    </source>
</evidence>
<dbReference type="Proteomes" id="UP000681720">
    <property type="component" value="Unassembled WGS sequence"/>
</dbReference>
<name>A0A8S3AFU0_9BILA</name>
<sequence length="81" mass="9055">KSKLQQLHMATEVIERYDEGVFDDGNTSPTEEDENNSATVADSDDEDEIEHFDSTDSIIASVDTAQQQSNDYLLQTDNVQT</sequence>
<gene>
    <name evidence="2" type="ORF">BYL167_LOCUS37740</name>
    <name evidence="3" type="ORF">GIL414_LOCUS42214</name>
</gene>
<dbReference type="Proteomes" id="UP000681967">
    <property type="component" value="Unassembled WGS sequence"/>
</dbReference>
<feature type="region of interest" description="Disordered" evidence="1">
    <location>
        <begin position="15"/>
        <end position="50"/>
    </location>
</feature>
<dbReference type="EMBL" id="CAJOBJ010121741">
    <property type="protein sequence ID" value="CAF4679333.1"/>
    <property type="molecule type" value="Genomic_DNA"/>
</dbReference>
<evidence type="ECO:0000313" key="4">
    <source>
        <dbReference type="Proteomes" id="UP000681720"/>
    </source>
</evidence>
<reference evidence="3" key="1">
    <citation type="submission" date="2021-02" db="EMBL/GenBank/DDBJ databases">
        <authorList>
            <person name="Nowell W R."/>
        </authorList>
    </citation>
    <scope>NUCLEOTIDE SEQUENCE</scope>
</reference>
<dbReference type="EMBL" id="CAJOBH010086229">
    <property type="protein sequence ID" value="CAF4541998.1"/>
    <property type="molecule type" value="Genomic_DNA"/>
</dbReference>
<comment type="caution">
    <text evidence="3">The sequence shown here is derived from an EMBL/GenBank/DDBJ whole genome shotgun (WGS) entry which is preliminary data.</text>
</comment>
<evidence type="ECO:0000256" key="1">
    <source>
        <dbReference type="SAM" id="MobiDB-lite"/>
    </source>
</evidence>
<organism evidence="3 4">
    <name type="scientific">Rotaria magnacalcarata</name>
    <dbReference type="NCBI Taxonomy" id="392030"/>
    <lineage>
        <taxon>Eukaryota</taxon>
        <taxon>Metazoa</taxon>
        <taxon>Spiralia</taxon>
        <taxon>Gnathifera</taxon>
        <taxon>Rotifera</taxon>
        <taxon>Eurotatoria</taxon>
        <taxon>Bdelloidea</taxon>
        <taxon>Philodinida</taxon>
        <taxon>Philodinidae</taxon>
        <taxon>Rotaria</taxon>
    </lineage>
</organism>
<feature type="non-terminal residue" evidence="3">
    <location>
        <position position="1"/>
    </location>
</feature>
<feature type="non-terminal residue" evidence="3">
    <location>
        <position position="81"/>
    </location>
</feature>
<proteinExistence type="predicted"/>
<protein>
    <submittedName>
        <fullName evidence="3">Uncharacterized protein</fullName>
    </submittedName>
</protein>
<evidence type="ECO:0000313" key="2">
    <source>
        <dbReference type="EMBL" id="CAF4541998.1"/>
    </source>
</evidence>